<dbReference type="AlphaFoldDB" id="A0A814D6B2"/>
<dbReference type="PROSITE" id="PS50217">
    <property type="entry name" value="BZIP"/>
    <property type="match status" value="1"/>
</dbReference>
<dbReference type="EMBL" id="CAJOBD010000750">
    <property type="protein sequence ID" value="CAF3714589.1"/>
    <property type="molecule type" value="Genomic_DNA"/>
</dbReference>
<dbReference type="EMBL" id="CAJNOT010000349">
    <property type="protein sequence ID" value="CAF0949977.1"/>
    <property type="molecule type" value="Genomic_DNA"/>
</dbReference>
<proteinExistence type="predicted"/>
<feature type="domain" description="BZIP" evidence="2">
    <location>
        <begin position="175"/>
        <end position="238"/>
    </location>
</feature>
<feature type="compositionally biased region" description="Low complexity" evidence="1">
    <location>
        <begin position="147"/>
        <end position="159"/>
    </location>
</feature>
<dbReference type="InterPro" id="IPR004827">
    <property type="entry name" value="bZIP"/>
</dbReference>
<dbReference type="PROSITE" id="PS00036">
    <property type="entry name" value="BZIP_BASIC"/>
    <property type="match status" value="1"/>
</dbReference>
<dbReference type="SMART" id="SM00338">
    <property type="entry name" value="BRLZ"/>
    <property type="match status" value="1"/>
</dbReference>
<dbReference type="Gene3D" id="1.20.5.170">
    <property type="match status" value="1"/>
</dbReference>
<evidence type="ECO:0000259" key="2">
    <source>
        <dbReference type="PROSITE" id="PS50217"/>
    </source>
</evidence>
<dbReference type="SUPFAM" id="SSF57959">
    <property type="entry name" value="Leucine zipper domain"/>
    <property type="match status" value="1"/>
</dbReference>
<organism evidence="3 5">
    <name type="scientific">Rotaria sordida</name>
    <dbReference type="NCBI Taxonomy" id="392033"/>
    <lineage>
        <taxon>Eukaryota</taxon>
        <taxon>Metazoa</taxon>
        <taxon>Spiralia</taxon>
        <taxon>Gnathifera</taxon>
        <taxon>Rotifera</taxon>
        <taxon>Eurotatoria</taxon>
        <taxon>Bdelloidea</taxon>
        <taxon>Philodinida</taxon>
        <taxon>Philodinidae</taxon>
        <taxon>Rotaria</taxon>
    </lineage>
</organism>
<name>A0A814D6B2_9BILA</name>
<dbReference type="GO" id="GO:0003700">
    <property type="term" value="F:DNA-binding transcription factor activity"/>
    <property type="evidence" value="ECO:0007669"/>
    <property type="project" value="InterPro"/>
</dbReference>
<dbReference type="CDD" id="cd14692">
    <property type="entry name" value="bZIP_ATF4"/>
    <property type="match status" value="1"/>
</dbReference>
<protein>
    <recommendedName>
        <fullName evidence="2">BZIP domain-containing protein</fullName>
    </recommendedName>
</protein>
<accession>A0A814D6B2</accession>
<sequence length="249" mass="28462">MHFEYPQPGELLTPTINDGGGVNSINPILTSNDLFSFDDNDVCFSSVSSKKNEYELLSKDNINENNDNNEHQQYDLFSTFEFPVLSELDKTELQMDLLEFDKYTSQSSIPCSQIDVLNSSISDDSIFPWIGEECTVESEKTDDMTVPSSPSMSLDSLSPGISRKKSTKKTSLSAMERKLKKKGQNKTAAEKYRKKKQAERSELMTRYSNLKSHNQELKYKFENLTFRLENFKQLFVDVLQIPIPSKESN</sequence>
<evidence type="ECO:0000313" key="4">
    <source>
        <dbReference type="EMBL" id="CAF3714589.1"/>
    </source>
</evidence>
<evidence type="ECO:0000256" key="1">
    <source>
        <dbReference type="SAM" id="MobiDB-lite"/>
    </source>
</evidence>
<comment type="caution">
    <text evidence="3">The sequence shown here is derived from an EMBL/GenBank/DDBJ whole genome shotgun (WGS) entry which is preliminary data.</text>
</comment>
<dbReference type="Proteomes" id="UP000663864">
    <property type="component" value="Unassembled WGS sequence"/>
</dbReference>
<evidence type="ECO:0000313" key="3">
    <source>
        <dbReference type="EMBL" id="CAF0949977.1"/>
    </source>
</evidence>
<evidence type="ECO:0000313" key="5">
    <source>
        <dbReference type="Proteomes" id="UP000663864"/>
    </source>
</evidence>
<dbReference type="Pfam" id="PF00170">
    <property type="entry name" value="bZIP_1"/>
    <property type="match status" value="1"/>
</dbReference>
<dbReference type="Proteomes" id="UP000663836">
    <property type="component" value="Unassembled WGS sequence"/>
</dbReference>
<feature type="region of interest" description="Disordered" evidence="1">
    <location>
        <begin position="138"/>
        <end position="200"/>
    </location>
</feature>
<dbReference type="InterPro" id="IPR046347">
    <property type="entry name" value="bZIP_sf"/>
</dbReference>
<gene>
    <name evidence="4" type="ORF">JBS370_LOCUS10385</name>
    <name evidence="3" type="ORF">ZHD862_LOCUS9949</name>
</gene>
<reference evidence="3" key="1">
    <citation type="submission" date="2021-02" db="EMBL/GenBank/DDBJ databases">
        <authorList>
            <person name="Nowell W R."/>
        </authorList>
    </citation>
    <scope>NUCLEOTIDE SEQUENCE</scope>
</reference>